<gene>
    <name evidence="1" type="ORF">JHL16_23105</name>
</gene>
<dbReference type="EMBL" id="JAENHL010000008">
    <property type="protein sequence ID" value="MBK1869268.1"/>
    <property type="molecule type" value="Genomic_DNA"/>
</dbReference>
<name>A0ACC5R9I5_9HYPH</name>
<keyword evidence="2" id="KW-1185">Reference proteome</keyword>
<sequence>MRSWHINGERLLDDLNHLSSFGARPEGGIDRPAFSPACSEASRWLAERMREASLGARIDAAGNVIGRLGPDDGSAILIGSHIDTVPGGGPLDGSLGVIAGLECLRSLSESGANLDRAVEVIAFSDEEGAYLSMLGSRAMTGTLTETEVDTAHGRKGDRLADAMATAGFDIRKLHQAERTRQSMSNYLELHIEQGPVLESRGLDVGIVDSIIGIDVSEYVLHGQARHAGTTPMGERRDAGRAAAEAIVHAFDDLDLRAVPEARITFGDIEIKPGASNVVPGHARILSEIRAIRIQDMRQIRNGVDSAFDSAAARHTVRLEKRYLSGDVPSVMAPDMIDLIGQICIDLDHKFMVMPSGASHDASNFASLVPSGMIFVASRGGVSHHPDEYSEPKSLVTGTNVLFETVRRLLARSNGGSR</sequence>
<accession>A0ACC5R9I5</accession>
<keyword evidence="1" id="KW-0378">Hydrolase</keyword>
<reference evidence="1" key="1">
    <citation type="submission" date="2021-01" db="EMBL/GenBank/DDBJ databases">
        <authorList>
            <person name="Sun Q."/>
        </authorList>
    </citation>
    <scope>NUCLEOTIDE SEQUENCE</scope>
    <source>
        <strain evidence="1">YIM B02566</strain>
    </source>
</reference>
<dbReference type="Proteomes" id="UP000616151">
    <property type="component" value="Unassembled WGS sequence"/>
</dbReference>
<proteinExistence type="predicted"/>
<comment type="caution">
    <text evidence="1">The sequence shown here is derived from an EMBL/GenBank/DDBJ whole genome shotgun (WGS) entry which is preliminary data.</text>
</comment>
<evidence type="ECO:0000313" key="1">
    <source>
        <dbReference type="EMBL" id="MBK1869268.1"/>
    </source>
</evidence>
<evidence type="ECO:0000313" key="2">
    <source>
        <dbReference type="Proteomes" id="UP000616151"/>
    </source>
</evidence>
<protein>
    <submittedName>
        <fullName evidence="1">Zn-dependent hydrolase</fullName>
    </submittedName>
</protein>
<organism evidence="1 2">
    <name type="scientific">Taklimakanibacter albus</name>
    <dbReference type="NCBI Taxonomy" id="2800327"/>
    <lineage>
        <taxon>Bacteria</taxon>
        <taxon>Pseudomonadati</taxon>
        <taxon>Pseudomonadota</taxon>
        <taxon>Alphaproteobacteria</taxon>
        <taxon>Hyphomicrobiales</taxon>
        <taxon>Aestuariivirgaceae</taxon>
        <taxon>Taklimakanibacter</taxon>
    </lineage>
</organism>